<keyword evidence="1" id="KW-0472">Membrane</keyword>
<keyword evidence="1" id="KW-0812">Transmembrane</keyword>
<feature type="transmembrane region" description="Helical" evidence="1">
    <location>
        <begin position="66"/>
        <end position="85"/>
    </location>
</feature>
<sequence>MIIRALALVLALAVAQLAQGIAMRMNLADPAMLTPPHIGLGVITALILMGLTRNARREKLHISADVAFLTLLFVAQGIAGVFILAEVEAASLIHLGLSFFIVAASASTLVLSASL</sequence>
<gene>
    <name evidence="2" type="ORF">ENM31_01000</name>
</gene>
<accession>A0A7J3VRN1</accession>
<feature type="transmembrane region" description="Helical" evidence="1">
    <location>
        <begin position="36"/>
        <end position="54"/>
    </location>
</feature>
<feature type="transmembrane region" description="Helical" evidence="1">
    <location>
        <begin position="91"/>
        <end position="111"/>
    </location>
</feature>
<evidence type="ECO:0000313" key="2">
    <source>
        <dbReference type="EMBL" id="HHM43861.1"/>
    </source>
</evidence>
<dbReference type="AlphaFoldDB" id="A0A7J3VRN1"/>
<proteinExistence type="predicted"/>
<keyword evidence="1" id="KW-1133">Transmembrane helix</keyword>
<organism evidence="2">
    <name type="scientific">Caldiarchaeum subterraneum</name>
    <dbReference type="NCBI Taxonomy" id="311458"/>
    <lineage>
        <taxon>Archaea</taxon>
        <taxon>Nitrososphaerota</taxon>
        <taxon>Candidatus Caldarchaeales</taxon>
        <taxon>Candidatus Caldarchaeaceae</taxon>
        <taxon>Candidatus Caldarchaeum</taxon>
    </lineage>
</organism>
<name>A0A7J3VRN1_CALS0</name>
<evidence type="ECO:0000256" key="1">
    <source>
        <dbReference type="SAM" id="Phobius"/>
    </source>
</evidence>
<protein>
    <submittedName>
        <fullName evidence="2">Uncharacterized protein</fullName>
    </submittedName>
</protein>
<dbReference type="EMBL" id="DRXH01000038">
    <property type="protein sequence ID" value="HHM43861.1"/>
    <property type="molecule type" value="Genomic_DNA"/>
</dbReference>
<comment type="caution">
    <text evidence="2">The sequence shown here is derived from an EMBL/GenBank/DDBJ whole genome shotgun (WGS) entry which is preliminary data.</text>
</comment>
<reference evidence="2" key="1">
    <citation type="journal article" date="2020" name="mSystems">
        <title>Genome- and Community-Level Interaction Insights into Carbon Utilization and Element Cycling Functions of Hydrothermarchaeota in Hydrothermal Sediment.</title>
        <authorList>
            <person name="Zhou Z."/>
            <person name="Liu Y."/>
            <person name="Xu W."/>
            <person name="Pan J."/>
            <person name="Luo Z.H."/>
            <person name="Li M."/>
        </authorList>
    </citation>
    <scope>NUCLEOTIDE SEQUENCE [LARGE SCALE GENOMIC DNA]</scope>
    <source>
        <strain evidence="2">SpSt-1074</strain>
    </source>
</reference>